<feature type="region of interest" description="Disordered" evidence="1">
    <location>
        <begin position="1"/>
        <end position="50"/>
    </location>
</feature>
<protein>
    <submittedName>
        <fullName evidence="2">Uncharacterized protein</fullName>
    </submittedName>
</protein>
<dbReference type="AlphaFoldDB" id="A0A0E9NP58"/>
<reference evidence="2 3" key="3">
    <citation type="journal article" date="2015" name="Genome Announc.">
        <title>Draft Genome Sequence of the Archiascomycetous Yeast Saitoella complicata.</title>
        <authorList>
            <person name="Yamauchi K."/>
            <person name="Kondo S."/>
            <person name="Hamamoto M."/>
            <person name="Takahashi Y."/>
            <person name="Ogura Y."/>
            <person name="Hayashi T."/>
            <person name="Nishida H."/>
        </authorList>
    </citation>
    <scope>NUCLEOTIDE SEQUENCE [LARGE SCALE GENOMIC DNA]</scope>
    <source>
        <strain evidence="2 3">NRRL Y-17804</strain>
    </source>
</reference>
<evidence type="ECO:0000313" key="3">
    <source>
        <dbReference type="Proteomes" id="UP000033140"/>
    </source>
</evidence>
<reference evidence="2 3" key="1">
    <citation type="journal article" date="2011" name="J. Gen. Appl. Microbiol.">
        <title>Draft genome sequencing of the enigmatic yeast Saitoella complicata.</title>
        <authorList>
            <person name="Nishida H."/>
            <person name="Hamamoto M."/>
            <person name="Sugiyama J."/>
        </authorList>
    </citation>
    <scope>NUCLEOTIDE SEQUENCE [LARGE SCALE GENOMIC DNA]</scope>
    <source>
        <strain evidence="2 3">NRRL Y-17804</strain>
    </source>
</reference>
<accession>A0A0E9NP58</accession>
<sequence length="91" mass="9785">MTLGPQVRGMPLHVNKMPQKNTVTAQPSAVVSPDQSPQVPPADQDHGESQPVQLATLGYGHMVFWKLATIVLDQALLVMITGTQALSNLRS</sequence>
<comment type="caution">
    <text evidence="2">The sequence shown here is derived from an EMBL/GenBank/DDBJ whole genome shotgun (WGS) entry which is preliminary data.</text>
</comment>
<dbReference type="EMBL" id="BACD03000050">
    <property type="protein sequence ID" value="GAO51667.1"/>
    <property type="molecule type" value="Genomic_DNA"/>
</dbReference>
<proteinExistence type="predicted"/>
<keyword evidence="3" id="KW-1185">Reference proteome</keyword>
<reference evidence="2 3" key="2">
    <citation type="journal article" date="2014" name="J. Gen. Appl. Microbiol.">
        <title>The early diverging ascomycetous budding yeast Saitoella complicata has three histone deacetylases belonging to the Clr6, Hos2, and Rpd3 lineages.</title>
        <authorList>
            <person name="Nishida H."/>
            <person name="Matsumoto T."/>
            <person name="Kondo S."/>
            <person name="Hamamoto M."/>
            <person name="Yoshikawa H."/>
        </authorList>
    </citation>
    <scope>NUCLEOTIDE SEQUENCE [LARGE SCALE GENOMIC DNA]</scope>
    <source>
        <strain evidence="2 3">NRRL Y-17804</strain>
    </source>
</reference>
<gene>
    <name evidence="2" type="ORF">G7K_5760-t1</name>
</gene>
<feature type="compositionally biased region" description="Low complexity" evidence="1">
    <location>
        <begin position="26"/>
        <end position="37"/>
    </location>
</feature>
<evidence type="ECO:0000313" key="2">
    <source>
        <dbReference type="EMBL" id="GAO51667.1"/>
    </source>
</evidence>
<evidence type="ECO:0000256" key="1">
    <source>
        <dbReference type="SAM" id="MobiDB-lite"/>
    </source>
</evidence>
<name>A0A0E9NP58_SAICN</name>
<organism evidence="2 3">
    <name type="scientific">Saitoella complicata (strain BCRC 22490 / CBS 7301 / JCM 7358 / NBRC 10748 / NRRL Y-17804)</name>
    <dbReference type="NCBI Taxonomy" id="698492"/>
    <lineage>
        <taxon>Eukaryota</taxon>
        <taxon>Fungi</taxon>
        <taxon>Dikarya</taxon>
        <taxon>Ascomycota</taxon>
        <taxon>Taphrinomycotina</taxon>
        <taxon>Taphrinomycotina incertae sedis</taxon>
        <taxon>Saitoella</taxon>
    </lineage>
</organism>
<dbReference type="Proteomes" id="UP000033140">
    <property type="component" value="Unassembled WGS sequence"/>
</dbReference>